<evidence type="ECO:0000256" key="3">
    <source>
        <dbReference type="ARBA" id="ARBA00022692"/>
    </source>
</evidence>
<reference evidence="6 7" key="1">
    <citation type="submission" date="2015-04" db="EMBL/GenBank/DDBJ databases">
        <title>Complete Sequence for the Genome of the Thioalkalivibrio versutus D301.</title>
        <authorList>
            <person name="Mu T."/>
            <person name="Zhou J."/>
            <person name="Xu X."/>
        </authorList>
    </citation>
    <scope>NUCLEOTIDE SEQUENCE [LARGE SCALE GENOMIC DNA]</scope>
    <source>
        <strain evidence="6 7">D301</strain>
    </source>
</reference>
<dbReference type="Proteomes" id="UP000064201">
    <property type="component" value="Chromosome"/>
</dbReference>
<dbReference type="InterPro" id="IPR026870">
    <property type="entry name" value="Zinc_ribbon_dom"/>
</dbReference>
<keyword evidence="2" id="KW-1003">Cell membrane</keyword>
<dbReference type="KEGG" id="tvr:TVD_06195"/>
<evidence type="ECO:0000256" key="4">
    <source>
        <dbReference type="ARBA" id="ARBA00022989"/>
    </source>
</evidence>
<comment type="subcellular location">
    <subcellularLocation>
        <location evidence="1">Cell membrane</location>
        <topology evidence="1">Multi-pass membrane protein</topology>
    </subcellularLocation>
</comment>
<dbReference type="AlphaFoldDB" id="A0A0G3G7X2"/>
<accession>A0A0G3G7X2</accession>
<dbReference type="Pfam" id="PF13240">
    <property type="entry name" value="Zn_Ribbon_1"/>
    <property type="match status" value="1"/>
</dbReference>
<name>A0A0G3G7X2_9GAMM</name>
<keyword evidence="4" id="KW-1133">Transmembrane helix</keyword>
<evidence type="ECO:0000256" key="2">
    <source>
        <dbReference type="ARBA" id="ARBA00022475"/>
    </source>
</evidence>
<keyword evidence="7" id="KW-1185">Reference proteome</keyword>
<keyword evidence="3" id="KW-0812">Transmembrane</keyword>
<dbReference type="Pfam" id="PF06271">
    <property type="entry name" value="RDD"/>
    <property type="match status" value="1"/>
</dbReference>
<evidence type="ECO:0000256" key="5">
    <source>
        <dbReference type="ARBA" id="ARBA00023136"/>
    </source>
</evidence>
<dbReference type="PANTHER" id="PTHR36115">
    <property type="entry name" value="PROLINE-RICH ANTIGEN HOMOLOG-RELATED"/>
    <property type="match status" value="1"/>
</dbReference>
<proteinExistence type="predicted"/>
<evidence type="ECO:0000313" key="7">
    <source>
        <dbReference type="Proteomes" id="UP000064201"/>
    </source>
</evidence>
<evidence type="ECO:0000256" key="1">
    <source>
        <dbReference type="ARBA" id="ARBA00004651"/>
    </source>
</evidence>
<protein>
    <submittedName>
        <fullName evidence="6">Uncharacterized protein</fullName>
    </submittedName>
</protein>
<dbReference type="STRING" id="106634.TVD_06195"/>
<gene>
    <name evidence="6" type="ORF">TVD_06195</name>
</gene>
<dbReference type="InterPro" id="IPR051791">
    <property type="entry name" value="Pra-immunoreactive"/>
</dbReference>
<dbReference type="EMBL" id="CP011367">
    <property type="protein sequence ID" value="AKJ94971.1"/>
    <property type="molecule type" value="Genomic_DNA"/>
</dbReference>
<organism evidence="6 7">
    <name type="scientific">Thioalkalivibrio versutus</name>
    <dbReference type="NCBI Taxonomy" id="106634"/>
    <lineage>
        <taxon>Bacteria</taxon>
        <taxon>Pseudomonadati</taxon>
        <taxon>Pseudomonadota</taxon>
        <taxon>Gammaproteobacteria</taxon>
        <taxon>Chromatiales</taxon>
        <taxon>Ectothiorhodospiraceae</taxon>
        <taxon>Thioalkalivibrio</taxon>
    </lineage>
</organism>
<dbReference type="PATRIC" id="fig|106634.4.peg.1266"/>
<dbReference type="GO" id="GO:0005886">
    <property type="term" value="C:plasma membrane"/>
    <property type="evidence" value="ECO:0007669"/>
    <property type="project" value="UniProtKB-SubCell"/>
</dbReference>
<dbReference type="RefSeq" id="WP_018145771.1">
    <property type="nucleotide sequence ID" value="NZ_CP011367.1"/>
</dbReference>
<dbReference type="PANTHER" id="PTHR36115:SF9">
    <property type="entry name" value="LMO1584 PROTEIN"/>
    <property type="match status" value="1"/>
</dbReference>
<sequence>MDCGQCGKQNPPEARFCIQCGAPLAAGVGSDDGPPEARAAYGGFWVRVGAYLLDAVIIGVPQIVAQALISPETLAARGPDDPVPPGEAAWFLVNVVVAWLYWAGMHSSQYQATLGKMVFGLRVVDFQGERISFLRATGRHFATILSGLILMIGYIMVAFTKRRQALHDLIAQTLVVRKEWVR</sequence>
<keyword evidence="5" id="KW-0472">Membrane</keyword>
<dbReference type="InterPro" id="IPR010432">
    <property type="entry name" value="RDD"/>
</dbReference>
<evidence type="ECO:0000313" key="6">
    <source>
        <dbReference type="EMBL" id="AKJ94971.1"/>
    </source>
</evidence>
<dbReference type="OrthoDB" id="9793824at2"/>